<reference evidence="2" key="1">
    <citation type="submission" date="2011-03" db="EMBL/GenBank/DDBJ databases">
        <title>The genome sequence of Vavraia culicis strain floridensis.</title>
        <authorList>
            <consortium name="The Broad Institute Genome Sequencing Platform"/>
            <person name="Cuomo C."/>
            <person name="Becnel J."/>
            <person name="Sanscrainte N."/>
            <person name="Young S.K."/>
            <person name="Zeng Q."/>
            <person name="Gargeya S."/>
            <person name="Fitzgerald M."/>
            <person name="Haas B."/>
            <person name="Abouelleil A."/>
            <person name="Alvarado L."/>
            <person name="Arachchi H.M."/>
            <person name="Berlin A."/>
            <person name="Chapman S.B."/>
            <person name="Gearin G."/>
            <person name="Goldberg J."/>
            <person name="Griggs A."/>
            <person name="Gujja S."/>
            <person name="Hansen M."/>
            <person name="Heiman D."/>
            <person name="Howarth C."/>
            <person name="Larimer J."/>
            <person name="Lui A."/>
            <person name="MacDonald P.J.P."/>
            <person name="McCowen C."/>
            <person name="Montmayeur A."/>
            <person name="Murphy C."/>
            <person name="Neiman D."/>
            <person name="Pearson M."/>
            <person name="Priest M."/>
            <person name="Roberts A."/>
            <person name="Saif S."/>
            <person name="Shea T."/>
            <person name="Sisk P."/>
            <person name="Stolte C."/>
            <person name="Sykes S."/>
            <person name="Wortman J."/>
            <person name="Nusbaum C."/>
            <person name="Birren B."/>
        </authorList>
    </citation>
    <scope>NUCLEOTIDE SEQUENCE [LARGE SCALE GENOMIC DNA]</scope>
    <source>
        <strain evidence="2">floridensis</strain>
    </source>
</reference>
<evidence type="ECO:0000313" key="1">
    <source>
        <dbReference type="EMBL" id="ELA47780.1"/>
    </source>
</evidence>
<dbReference type="AlphaFoldDB" id="L2GXE9"/>
<protein>
    <submittedName>
        <fullName evidence="1">Uncharacterized protein</fullName>
    </submittedName>
</protein>
<dbReference type="Proteomes" id="UP000011081">
    <property type="component" value="Unassembled WGS sequence"/>
</dbReference>
<dbReference type="HOGENOM" id="CLU_2051432_0_0_1"/>
<dbReference type="OMA" id="KECAGRE"/>
<sequence length="120" mass="14416">MFHQSGMKHIFDINCLNKNEKKHLMLILPPVNTKERAKIDLTDLKIIFYRCRTLGLLKNPRIKKYFTILKNHAGSEKFLMGLMHLYKFIELRKHEMKKIECCLFLSYISTHYGKNIEMRE</sequence>
<name>L2GXE9_VAVCU</name>
<dbReference type="InParanoid" id="L2GXE9"/>
<accession>L2GXE9</accession>
<organism evidence="1 2">
    <name type="scientific">Vavraia culicis (isolate floridensis)</name>
    <name type="common">Microsporidian parasite</name>
    <dbReference type="NCBI Taxonomy" id="948595"/>
    <lineage>
        <taxon>Eukaryota</taxon>
        <taxon>Fungi</taxon>
        <taxon>Fungi incertae sedis</taxon>
        <taxon>Microsporidia</taxon>
        <taxon>Pleistophoridae</taxon>
        <taxon>Vavraia</taxon>
    </lineage>
</organism>
<gene>
    <name evidence="1" type="ORF">VCUG_00741</name>
</gene>
<proteinExistence type="predicted"/>
<dbReference type="GeneID" id="19878626"/>
<evidence type="ECO:0000313" key="2">
    <source>
        <dbReference type="Proteomes" id="UP000011081"/>
    </source>
</evidence>
<dbReference type="EMBL" id="GL877412">
    <property type="protein sequence ID" value="ELA47780.1"/>
    <property type="molecule type" value="Genomic_DNA"/>
</dbReference>
<keyword evidence="2" id="KW-1185">Reference proteome</keyword>
<dbReference type="VEuPathDB" id="MicrosporidiaDB:VCUG_00741"/>
<dbReference type="OrthoDB" id="2191508at2759"/>
<dbReference type="RefSeq" id="XP_008073764.1">
    <property type="nucleotide sequence ID" value="XM_008075573.1"/>
</dbReference>